<protein>
    <submittedName>
        <fullName evidence="2">Uncharacterized protein</fullName>
    </submittedName>
</protein>
<proteinExistence type="predicted"/>
<dbReference type="EMBL" id="MN740992">
    <property type="protein sequence ID" value="QHU21835.1"/>
    <property type="molecule type" value="Genomic_DNA"/>
</dbReference>
<sequence>MEQFAVVLNKVCKISNNKGDCKILRLAAGLDETAQSFKYDLDYFLPKIVTAWPEDVDTILVNNIKRFIDTTGDKEFAYKATHFINFLNIYIVLNEKGYSRDDLIRLTNIDLLEFLYTFNKDLKNSNLPDYIKKSTSRNGYGNTTPILIDYIITLYNKNQASRVNDLVDMLLYITNTYNTDIDILKLILSKHIANHEELDTIVAEYKSERAAVAAAAPRSKTGSRTIVTNVMGETCYNDALMNETNLGIACQTPVKYCGCSFKTLKNYVDTGTNICESTPPAAAKGNPGAAAAAAAECQYSPNRGGTRRQKRGRKRLSRRAL</sequence>
<accession>A0A6C0KV47</accession>
<evidence type="ECO:0000313" key="2">
    <source>
        <dbReference type="EMBL" id="QHU21835.1"/>
    </source>
</evidence>
<organism evidence="2">
    <name type="scientific">viral metagenome</name>
    <dbReference type="NCBI Taxonomy" id="1070528"/>
    <lineage>
        <taxon>unclassified sequences</taxon>
        <taxon>metagenomes</taxon>
        <taxon>organismal metagenomes</taxon>
    </lineage>
</organism>
<name>A0A6C0KV47_9ZZZZ</name>
<dbReference type="AlphaFoldDB" id="A0A6C0KV47"/>
<evidence type="ECO:0000256" key="1">
    <source>
        <dbReference type="SAM" id="MobiDB-lite"/>
    </source>
</evidence>
<feature type="region of interest" description="Disordered" evidence="1">
    <location>
        <begin position="300"/>
        <end position="321"/>
    </location>
</feature>
<reference evidence="2" key="1">
    <citation type="journal article" date="2020" name="Nature">
        <title>Giant virus diversity and host interactions through global metagenomics.</title>
        <authorList>
            <person name="Schulz F."/>
            <person name="Roux S."/>
            <person name="Paez-Espino D."/>
            <person name="Jungbluth S."/>
            <person name="Walsh D.A."/>
            <person name="Denef V.J."/>
            <person name="McMahon K.D."/>
            <person name="Konstantinidis K.T."/>
            <person name="Eloe-Fadrosh E.A."/>
            <person name="Kyrpides N.C."/>
            <person name="Woyke T."/>
        </authorList>
    </citation>
    <scope>NUCLEOTIDE SEQUENCE</scope>
    <source>
        <strain evidence="2">GVMAG-S-3300013286-35</strain>
    </source>
</reference>
<feature type="compositionally biased region" description="Basic residues" evidence="1">
    <location>
        <begin position="305"/>
        <end position="321"/>
    </location>
</feature>